<dbReference type="GO" id="GO:0070573">
    <property type="term" value="F:metallodipeptidase activity"/>
    <property type="evidence" value="ECO:0007669"/>
    <property type="project" value="InterPro"/>
</dbReference>
<dbReference type="PANTHER" id="PTHR10443:SF12">
    <property type="entry name" value="DIPEPTIDASE"/>
    <property type="match status" value="1"/>
</dbReference>
<comment type="similarity">
    <text evidence="2">Belongs to the metallo-dependent hydrolases superfamily. Peptidase M19 family.</text>
</comment>
<evidence type="ECO:0000313" key="3">
    <source>
        <dbReference type="EMBL" id="KAH1902013.1"/>
    </source>
</evidence>
<protein>
    <recommendedName>
        <fullName evidence="2">Dipeptidase</fullName>
        <ecNumber evidence="2">3.4.13.19</ecNumber>
    </recommendedName>
</protein>
<dbReference type="AlphaFoldDB" id="A0A8H4HNM9"/>
<dbReference type="SUPFAM" id="SSF51556">
    <property type="entry name" value="Metallo-dependent hydrolases"/>
    <property type="match status" value="1"/>
</dbReference>
<comment type="catalytic activity">
    <reaction evidence="2">
        <text>an L-aminoacyl-L-amino acid + H2O = 2 an L-alpha-amino acid</text>
        <dbReference type="Rhea" id="RHEA:48940"/>
        <dbReference type="ChEBI" id="CHEBI:15377"/>
        <dbReference type="ChEBI" id="CHEBI:59869"/>
        <dbReference type="ChEBI" id="CHEBI:77460"/>
        <dbReference type="EC" id="3.4.13.19"/>
    </reaction>
</comment>
<evidence type="ECO:0000313" key="4">
    <source>
        <dbReference type="Proteomes" id="UP000813423"/>
    </source>
</evidence>
<dbReference type="Proteomes" id="UP000813423">
    <property type="component" value="Unassembled WGS sequence"/>
</dbReference>
<dbReference type="Pfam" id="PF01244">
    <property type="entry name" value="Peptidase_M19"/>
    <property type="match status" value="1"/>
</dbReference>
<proteinExistence type="inferred from homology"/>
<comment type="cofactor">
    <cofactor evidence="2">
        <name>Zn(2+)</name>
        <dbReference type="ChEBI" id="CHEBI:29105"/>
    </cofactor>
</comment>
<organism evidence="3 4">
    <name type="scientific">Aspergillus fumigatus</name>
    <name type="common">Neosartorya fumigata</name>
    <dbReference type="NCBI Taxonomy" id="746128"/>
    <lineage>
        <taxon>Eukaryota</taxon>
        <taxon>Fungi</taxon>
        <taxon>Dikarya</taxon>
        <taxon>Ascomycota</taxon>
        <taxon>Pezizomycotina</taxon>
        <taxon>Eurotiomycetes</taxon>
        <taxon>Eurotiomycetidae</taxon>
        <taxon>Eurotiales</taxon>
        <taxon>Aspergillaceae</taxon>
        <taxon>Aspergillus</taxon>
        <taxon>Aspergillus subgen. Fumigati</taxon>
    </lineage>
</organism>
<keyword evidence="2" id="KW-0645">Protease</keyword>
<sequence>MEHATLRKVADHIRHIGGLVGVEHVGLGSDFDGIPTVPRSLEDASKFRDLIAQLLRRDVSHEDAAKVAERNLLRVRKQLDEVILQVQAEGALLVEGNIGLPSTLLMTVTGSFSSVISKPAYQTMYGVTVSGYAA</sequence>
<keyword evidence="1 2" id="KW-0224">Dipeptidase</keyword>
<comment type="caution">
    <text evidence="3">The sequence shown here is derived from an EMBL/GenBank/DDBJ whole genome shotgun (WGS) entry which is preliminary data.</text>
</comment>
<keyword evidence="2" id="KW-0862">Zinc</keyword>
<evidence type="ECO:0000256" key="1">
    <source>
        <dbReference type="ARBA" id="ARBA00022997"/>
    </source>
</evidence>
<reference evidence="3" key="1">
    <citation type="submission" date="2021-08" db="EMBL/GenBank/DDBJ databases">
        <title>Global Aspergillus fumigatus from environmental and clinical sources.</title>
        <authorList>
            <person name="Barber A."/>
            <person name="Sae-Ong T."/>
        </authorList>
    </citation>
    <scope>NUCLEOTIDE SEQUENCE</scope>
    <source>
        <strain evidence="3">NRZ-2016-071</strain>
    </source>
</reference>
<dbReference type="InterPro" id="IPR032466">
    <property type="entry name" value="Metal_Hydrolase"/>
</dbReference>
<name>A0A8H4HNM9_ASPFM</name>
<dbReference type="EMBL" id="JAIBSC010000063">
    <property type="protein sequence ID" value="KAH1902013.1"/>
    <property type="molecule type" value="Genomic_DNA"/>
</dbReference>
<keyword evidence="2" id="KW-0479">Metal-binding</keyword>
<accession>A0A8H4HNM9</accession>
<keyword evidence="2" id="KW-0482">Metalloprotease</keyword>
<dbReference type="PANTHER" id="PTHR10443">
    <property type="entry name" value="MICROSOMAL DIPEPTIDASE"/>
    <property type="match status" value="1"/>
</dbReference>
<gene>
    <name evidence="3" type="ORF">KXV57_007702</name>
</gene>
<keyword evidence="2" id="KW-0378">Hydrolase</keyword>
<dbReference type="InterPro" id="IPR008257">
    <property type="entry name" value="Pept_M19"/>
</dbReference>
<dbReference type="EC" id="3.4.13.19" evidence="2"/>
<evidence type="ECO:0000256" key="2">
    <source>
        <dbReference type="RuleBase" id="RU341113"/>
    </source>
</evidence>
<dbReference type="GO" id="GO:0006508">
    <property type="term" value="P:proteolysis"/>
    <property type="evidence" value="ECO:0007669"/>
    <property type="project" value="UniProtKB-KW"/>
</dbReference>
<dbReference type="PROSITE" id="PS51365">
    <property type="entry name" value="RENAL_DIPEPTIDASE_2"/>
    <property type="match status" value="1"/>
</dbReference>
<dbReference type="GO" id="GO:0046872">
    <property type="term" value="F:metal ion binding"/>
    <property type="evidence" value="ECO:0007669"/>
    <property type="project" value="UniProtKB-UniRule"/>
</dbReference>
<dbReference type="Gene3D" id="3.20.20.140">
    <property type="entry name" value="Metal-dependent hydrolases"/>
    <property type="match status" value="1"/>
</dbReference>